<dbReference type="AlphaFoldDB" id="A0A165FNM5"/>
<keyword evidence="4" id="KW-1185">Reference proteome</keyword>
<dbReference type="InterPro" id="IPR020981">
    <property type="entry name" value="Csm1/Pcs1_C"/>
</dbReference>
<dbReference type="Pfam" id="PF12539">
    <property type="entry name" value="Csm1"/>
    <property type="match status" value="1"/>
</dbReference>
<dbReference type="PANTHER" id="PTHR28006:SF1">
    <property type="entry name" value="MONOPOLIN COMPLEX SUBUNIT CSM1"/>
    <property type="match status" value="1"/>
</dbReference>
<evidence type="ECO:0000313" key="4">
    <source>
        <dbReference type="Proteomes" id="UP000076842"/>
    </source>
</evidence>
<dbReference type="Proteomes" id="UP000076842">
    <property type="component" value="Unassembled WGS sequence"/>
</dbReference>
<protein>
    <recommendedName>
        <fullName evidence="2">Monopolin complex subunit Csm1/Pcs1 C-terminal domain-containing protein</fullName>
    </recommendedName>
</protein>
<feature type="region of interest" description="Disordered" evidence="1">
    <location>
        <begin position="210"/>
        <end position="246"/>
    </location>
</feature>
<dbReference type="CDD" id="cd23787">
    <property type="entry name" value="RWD_CSM1"/>
    <property type="match status" value="1"/>
</dbReference>
<gene>
    <name evidence="3" type="ORF">CALCODRAFT_517741</name>
</gene>
<dbReference type="GO" id="GO:0045144">
    <property type="term" value="P:meiotic sister chromatid segregation"/>
    <property type="evidence" value="ECO:0007669"/>
    <property type="project" value="TreeGrafter"/>
</dbReference>
<dbReference type="OrthoDB" id="3216420at2759"/>
<dbReference type="InterPro" id="IPR038608">
    <property type="entry name" value="Csm1/Pcs1_C_sf"/>
</dbReference>
<dbReference type="GO" id="GO:1990644">
    <property type="term" value="F:microtubule site clamp"/>
    <property type="evidence" value="ECO:0007669"/>
    <property type="project" value="TreeGrafter"/>
</dbReference>
<evidence type="ECO:0000256" key="1">
    <source>
        <dbReference type="SAM" id="MobiDB-lite"/>
    </source>
</evidence>
<accession>A0A165FNM5</accession>
<dbReference type="InterPro" id="IPR040349">
    <property type="entry name" value="Csm1/Pcs1"/>
</dbReference>
<dbReference type="GO" id="GO:0033551">
    <property type="term" value="C:monopolin complex"/>
    <property type="evidence" value="ECO:0007669"/>
    <property type="project" value="InterPro"/>
</dbReference>
<dbReference type="InParanoid" id="A0A165FNM5"/>
<dbReference type="GO" id="GO:0072686">
    <property type="term" value="C:mitotic spindle"/>
    <property type="evidence" value="ECO:0007669"/>
    <property type="project" value="TreeGrafter"/>
</dbReference>
<evidence type="ECO:0000259" key="2">
    <source>
        <dbReference type="Pfam" id="PF12539"/>
    </source>
</evidence>
<name>A0A165FNM5_9BASI</name>
<feature type="compositionally biased region" description="Acidic residues" evidence="1">
    <location>
        <begin position="1"/>
        <end position="11"/>
    </location>
</feature>
<dbReference type="GO" id="GO:0034506">
    <property type="term" value="C:chromosome, centromeric core domain"/>
    <property type="evidence" value="ECO:0007669"/>
    <property type="project" value="TreeGrafter"/>
</dbReference>
<reference evidence="3 4" key="1">
    <citation type="journal article" date="2016" name="Mol. Biol. Evol.">
        <title>Comparative Genomics of Early-Diverging Mushroom-Forming Fungi Provides Insights into the Origins of Lignocellulose Decay Capabilities.</title>
        <authorList>
            <person name="Nagy L.G."/>
            <person name="Riley R."/>
            <person name="Tritt A."/>
            <person name="Adam C."/>
            <person name="Daum C."/>
            <person name="Floudas D."/>
            <person name="Sun H."/>
            <person name="Yadav J.S."/>
            <person name="Pangilinan J."/>
            <person name="Larsson K.H."/>
            <person name="Matsuura K."/>
            <person name="Barry K."/>
            <person name="Labutti K."/>
            <person name="Kuo R."/>
            <person name="Ohm R.A."/>
            <person name="Bhattacharya S.S."/>
            <person name="Shirouzu T."/>
            <person name="Yoshinaga Y."/>
            <person name="Martin F.M."/>
            <person name="Grigoriev I.V."/>
            <person name="Hibbett D.S."/>
        </authorList>
    </citation>
    <scope>NUCLEOTIDE SEQUENCE [LARGE SCALE GENOMIC DNA]</scope>
    <source>
        <strain evidence="3 4">HHB12733</strain>
    </source>
</reference>
<dbReference type="PANTHER" id="PTHR28006">
    <property type="entry name" value="MONOPOLIN COMPLEX SUBUNIT CSM1"/>
    <property type="match status" value="1"/>
</dbReference>
<evidence type="ECO:0000313" key="3">
    <source>
        <dbReference type="EMBL" id="KZT56994.1"/>
    </source>
</evidence>
<feature type="compositionally biased region" description="Polar residues" evidence="1">
    <location>
        <begin position="24"/>
        <end position="46"/>
    </location>
</feature>
<dbReference type="Gene3D" id="3.90.1150.80">
    <property type="match status" value="1"/>
</dbReference>
<feature type="compositionally biased region" description="Acidic residues" evidence="1">
    <location>
        <begin position="112"/>
        <end position="121"/>
    </location>
</feature>
<feature type="compositionally biased region" description="Basic and acidic residues" evidence="1">
    <location>
        <begin position="228"/>
        <end position="246"/>
    </location>
</feature>
<proteinExistence type="predicted"/>
<dbReference type="STRING" id="1353952.A0A165FNM5"/>
<sequence>MGSDSDDELGDYLEAPAKRHPASSRPNTSSHSARSKPSSTSNTSATHAGPSKARRTPAPPIPEDPSGSEAEVEADMDDRANGRNKVAARKTVTSANAAMKGRGRPRTAPVVTEEEEDEEEEVSRRARPAKGAAAASSVKRESKVEAELRRRLEEVTRQRDTYAEQFDELVRLKGTEHEMLLADYKRAAEERAKDQGRLIAQLQTQVSHLQDANRRGHSLPLPLMTDPGLERRREQEREEWVDREREWRRKEEELKRQVADSQAMLLRIREDRPIQPALNGHQARSGVPPSTPSGKHGAGPTKNSIVVCLYEDLTNLLVTKCTIEPGQFGEEHTFVCVLTSHGKSLQFSLRTFRVLKEPPEPKDPYVEKVIYNPLELDKETDKGWVERLDFLKEQFTFDRTQMNVFLATAHNKMDLTPEEEEDDAKMEDED</sequence>
<dbReference type="GO" id="GO:0051315">
    <property type="term" value="P:attachment of mitotic spindle microtubules to kinetochore"/>
    <property type="evidence" value="ECO:0007669"/>
    <property type="project" value="TreeGrafter"/>
</dbReference>
<dbReference type="GO" id="GO:0005730">
    <property type="term" value="C:nucleolus"/>
    <property type="evidence" value="ECO:0007669"/>
    <property type="project" value="TreeGrafter"/>
</dbReference>
<feature type="region of interest" description="Disordered" evidence="1">
    <location>
        <begin position="276"/>
        <end position="300"/>
    </location>
</feature>
<dbReference type="EMBL" id="KV423969">
    <property type="protein sequence ID" value="KZT56994.1"/>
    <property type="molecule type" value="Genomic_DNA"/>
</dbReference>
<organism evidence="3 4">
    <name type="scientific">Calocera cornea HHB12733</name>
    <dbReference type="NCBI Taxonomy" id="1353952"/>
    <lineage>
        <taxon>Eukaryota</taxon>
        <taxon>Fungi</taxon>
        <taxon>Dikarya</taxon>
        <taxon>Basidiomycota</taxon>
        <taxon>Agaricomycotina</taxon>
        <taxon>Dacrymycetes</taxon>
        <taxon>Dacrymycetales</taxon>
        <taxon>Dacrymycetaceae</taxon>
        <taxon>Calocera</taxon>
    </lineage>
</organism>
<feature type="domain" description="Monopolin complex subunit Csm1/Pcs1 C-terminal" evidence="2">
    <location>
        <begin position="309"/>
        <end position="399"/>
    </location>
</feature>
<feature type="region of interest" description="Disordered" evidence="1">
    <location>
        <begin position="1"/>
        <end position="145"/>
    </location>
</feature>